<proteinExistence type="predicted"/>
<feature type="region of interest" description="Disordered" evidence="2">
    <location>
        <begin position="409"/>
        <end position="443"/>
    </location>
</feature>
<sequence length="443" mass="47859">MIEAIMYAAIGFLTATLLALLALPAVWRRAVRLTRKRIEGAIPVSVAEVQADKDEQRAIFAVDVRRLELEVNKLQNRAASQWTDVTRQAEELRTRQETIDRLAGELTALQTEHSAITAERDRLASELDIHSRDLAETRAALQTTSADLAETRIALEETSAREDEFKIDHVALTTLRDTLKDRIGELDRNLAATNTHLTTERNTLRTTSESLSVELTKNRQLREQLADTEARLATLDREAAALRTERAALTAQVAALEARALEAEQARAATEAEASRLTGDARQAQRTAEALAREAADTIEMLRAEKAMLDDALAKARDDRAGLQQQLDHLLSLATTVPATPAGGVSSRDEADDTALLRERISDIAAEVAHLTARLEGPGSPIDVLLASHAPAANGASPTLADRILALRTAEDAAQDPAPPQTAPKAAAPKTSAPRSKGRAVAG</sequence>
<evidence type="ECO:0000313" key="3">
    <source>
        <dbReference type="EMBL" id="CAA0097563.1"/>
    </source>
</evidence>
<gene>
    <name evidence="3" type="primary">smc_1</name>
    <name evidence="3" type="ORF">STARVERO_02153</name>
</gene>
<reference evidence="3 4" key="1">
    <citation type="submission" date="2019-12" db="EMBL/GenBank/DDBJ databases">
        <authorList>
            <person name="Reyes-Prieto M."/>
        </authorList>
    </citation>
    <scope>NUCLEOTIDE SEQUENCE [LARGE SCALE GENOMIC DNA]</scope>
    <source>
        <strain evidence="3">HF14-78462</strain>
    </source>
</reference>
<dbReference type="RefSeq" id="WP_200837773.1">
    <property type="nucleotide sequence ID" value="NZ_CACSAS010000001.1"/>
</dbReference>
<feature type="compositionally biased region" description="Low complexity" evidence="2">
    <location>
        <begin position="423"/>
        <end position="434"/>
    </location>
</feature>
<dbReference type="Proteomes" id="UP000433050">
    <property type="component" value="Unassembled WGS sequence"/>
</dbReference>
<accession>A0A5S9P2N2</accession>
<organism evidence="3 4">
    <name type="scientific">Starkeya nomas</name>
    <dbReference type="NCBI Taxonomy" id="2666134"/>
    <lineage>
        <taxon>Bacteria</taxon>
        <taxon>Pseudomonadati</taxon>
        <taxon>Pseudomonadota</taxon>
        <taxon>Alphaproteobacteria</taxon>
        <taxon>Hyphomicrobiales</taxon>
        <taxon>Xanthobacteraceae</taxon>
        <taxon>Starkeya</taxon>
    </lineage>
</organism>
<keyword evidence="4" id="KW-1185">Reference proteome</keyword>
<keyword evidence="1" id="KW-0175">Coiled coil</keyword>
<feature type="coiled-coil region" evidence="1">
    <location>
        <begin position="211"/>
        <end position="333"/>
    </location>
</feature>
<dbReference type="Gene3D" id="1.10.287.1490">
    <property type="match status" value="1"/>
</dbReference>
<dbReference type="AlphaFoldDB" id="A0A5S9P2N2"/>
<evidence type="ECO:0000313" key="4">
    <source>
        <dbReference type="Proteomes" id="UP000433050"/>
    </source>
</evidence>
<name>A0A5S9P2N2_9HYPH</name>
<evidence type="ECO:0000256" key="2">
    <source>
        <dbReference type="SAM" id="MobiDB-lite"/>
    </source>
</evidence>
<protein>
    <submittedName>
        <fullName evidence="3">Chromosome partition protein Smc</fullName>
    </submittedName>
</protein>
<evidence type="ECO:0000256" key="1">
    <source>
        <dbReference type="SAM" id="Coils"/>
    </source>
</evidence>
<dbReference type="EMBL" id="CACSAS010000001">
    <property type="protein sequence ID" value="CAA0097563.1"/>
    <property type="molecule type" value="Genomic_DNA"/>
</dbReference>